<keyword evidence="2" id="KW-1185">Reference proteome</keyword>
<name>A0A846QPA5_9BACT</name>
<dbReference type="RefSeq" id="WP_167939669.1">
    <property type="nucleotide sequence ID" value="NZ_JAATJA010000001.1"/>
</dbReference>
<dbReference type="EMBL" id="JAATJA010000001">
    <property type="protein sequence ID" value="NJB66539.1"/>
    <property type="molecule type" value="Genomic_DNA"/>
</dbReference>
<sequence>MSELKVTPVQPKPEFDVMYFLEICGESRIEQELLERLETAWNDWTDRMFAFKLIPSTAKNDEGFLFLYLSEGVENAVEEAWQKSPQEGMAFHNLAITLVMSSAQNVIPELLDSCTPLPRPMGEVLDFFEAQGLEWNDQIGSINRQYAVYTPFPYRGGCEICMQSDTCPNSTLRGNA</sequence>
<evidence type="ECO:0000313" key="1">
    <source>
        <dbReference type="EMBL" id="NJB66539.1"/>
    </source>
</evidence>
<proteinExistence type="predicted"/>
<reference evidence="1 2" key="1">
    <citation type="submission" date="2020-03" db="EMBL/GenBank/DDBJ databases">
        <title>Genomic Encyclopedia of Type Strains, Phase IV (KMG-IV): sequencing the most valuable type-strain genomes for metagenomic binning, comparative biology and taxonomic classification.</title>
        <authorList>
            <person name="Goeker M."/>
        </authorList>
    </citation>
    <scope>NUCLEOTIDE SEQUENCE [LARGE SCALE GENOMIC DNA]</scope>
    <source>
        <strain evidence="1 2">DSM 24233</strain>
    </source>
</reference>
<accession>A0A846QPA5</accession>
<evidence type="ECO:0000313" key="2">
    <source>
        <dbReference type="Proteomes" id="UP000580856"/>
    </source>
</evidence>
<dbReference type="AlphaFoldDB" id="A0A846QPA5"/>
<gene>
    <name evidence="1" type="ORF">GGQ74_000179</name>
</gene>
<dbReference type="Proteomes" id="UP000580856">
    <property type="component" value="Unassembled WGS sequence"/>
</dbReference>
<organism evidence="1 2">
    <name type="scientific">Desulfobaculum xiamenense</name>
    <dbReference type="NCBI Taxonomy" id="995050"/>
    <lineage>
        <taxon>Bacteria</taxon>
        <taxon>Pseudomonadati</taxon>
        <taxon>Thermodesulfobacteriota</taxon>
        <taxon>Desulfovibrionia</taxon>
        <taxon>Desulfovibrionales</taxon>
        <taxon>Desulfovibrionaceae</taxon>
        <taxon>Desulfobaculum</taxon>
    </lineage>
</organism>
<comment type="caution">
    <text evidence="1">The sequence shown here is derived from an EMBL/GenBank/DDBJ whole genome shotgun (WGS) entry which is preliminary data.</text>
</comment>
<protein>
    <submittedName>
        <fullName evidence="1">Uncharacterized protein</fullName>
    </submittedName>
</protein>